<comment type="caution">
    <text evidence="3">The sequence shown here is derived from an EMBL/GenBank/DDBJ whole genome shotgun (WGS) entry which is preliminary data.</text>
</comment>
<dbReference type="Proteomes" id="UP000605846">
    <property type="component" value="Unassembled WGS sequence"/>
</dbReference>
<feature type="coiled-coil region" evidence="1">
    <location>
        <begin position="62"/>
        <end position="96"/>
    </location>
</feature>
<proteinExistence type="predicted"/>
<protein>
    <submittedName>
        <fullName evidence="3">Uncharacterized protein</fullName>
    </submittedName>
</protein>
<reference evidence="3" key="1">
    <citation type="submission" date="2020-01" db="EMBL/GenBank/DDBJ databases">
        <title>Genome Sequencing of Three Apophysomyces-Like Fungal Strains Confirms a Novel Fungal Genus in the Mucoromycota with divergent Burkholderia-like Endosymbiotic Bacteria.</title>
        <authorList>
            <person name="Stajich J.E."/>
            <person name="Macias A.M."/>
            <person name="Carter-House D."/>
            <person name="Lovett B."/>
            <person name="Kasson L.R."/>
            <person name="Berry K."/>
            <person name="Grigoriev I."/>
            <person name="Chang Y."/>
            <person name="Spatafora J."/>
            <person name="Kasson M.T."/>
        </authorList>
    </citation>
    <scope>NUCLEOTIDE SEQUENCE</scope>
    <source>
        <strain evidence="3">NRRL A-21654</strain>
    </source>
</reference>
<evidence type="ECO:0000313" key="3">
    <source>
        <dbReference type="EMBL" id="KAF7724074.1"/>
    </source>
</evidence>
<dbReference type="OrthoDB" id="2206543at2759"/>
<dbReference type="EMBL" id="JABAYA010000130">
    <property type="protein sequence ID" value="KAF7724074.1"/>
    <property type="molecule type" value="Genomic_DNA"/>
</dbReference>
<evidence type="ECO:0000256" key="2">
    <source>
        <dbReference type="SAM" id="MobiDB-lite"/>
    </source>
</evidence>
<gene>
    <name evidence="3" type="ORF">EC973_001407</name>
</gene>
<evidence type="ECO:0000313" key="4">
    <source>
        <dbReference type="Proteomes" id="UP000605846"/>
    </source>
</evidence>
<name>A0A8H7BJU6_9FUNG</name>
<feature type="region of interest" description="Disordered" evidence="2">
    <location>
        <begin position="1"/>
        <end position="26"/>
    </location>
</feature>
<keyword evidence="4" id="KW-1185">Reference proteome</keyword>
<sequence>MELAAPSRSRRANANPMQHMPTVPQPQPELQPLTFEHHESLPSFMTQIMEELNSQRQKLLEHDTIYEQLRQLQQELTAAQRRIAELEHNERQLRAQLANGTTATTVDSQYDTQFPPLPPATQTSSASQWARPLPKQRPQPSPETQQRRQAEAARAFIRPIITHGFKYLYLPARARIPTGQMRARLRKLGIDNSRILDIHYPDRQVIALLIHNDFEQTLLDQLNRFGITTLTYDPLDPVNLRDPKYKDKPTMELSQIAFEVHYDRMAKALQYIRPPVKYAVARTFAENDWIPIEHLKQLLSSRWNNHTDDCDLFQLPKDDADTSMNDSSDNLSE</sequence>
<dbReference type="AlphaFoldDB" id="A0A8H7BJU6"/>
<feature type="compositionally biased region" description="Low complexity" evidence="2">
    <location>
        <begin position="1"/>
        <end position="16"/>
    </location>
</feature>
<keyword evidence="1" id="KW-0175">Coiled coil</keyword>
<accession>A0A8H7BJU6</accession>
<evidence type="ECO:0000256" key="1">
    <source>
        <dbReference type="SAM" id="Coils"/>
    </source>
</evidence>
<organism evidence="3 4">
    <name type="scientific">Apophysomyces ossiformis</name>
    <dbReference type="NCBI Taxonomy" id="679940"/>
    <lineage>
        <taxon>Eukaryota</taxon>
        <taxon>Fungi</taxon>
        <taxon>Fungi incertae sedis</taxon>
        <taxon>Mucoromycota</taxon>
        <taxon>Mucoromycotina</taxon>
        <taxon>Mucoromycetes</taxon>
        <taxon>Mucorales</taxon>
        <taxon>Mucorineae</taxon>
        <taxon>Mucoraceae</taxon>
        <taxon>Apophysomyces</taxon>
    </lineage>
</organism>
<feature type="region of interest" description="Disordered" evidence="2">
    <location>
        <begin position="107"/>
        <end position="151"/>
    </location>
</feature>